<evidence type="ECO:0000259" key="15">
    <source>
        <dbReference type="PROSITE" id="PS50011"/>
    </source>
</evidence>
<evidence type="ECO:0000256" key="8">
    <source>
        <dbReference type="ARBA" id="ARBA00051245"/>
    </source>
</evidence>
<evidence type="ECO:0000256" key="11">
    <source>
        <dbReference type="PROSITE-ProRule" id="PRU10141"/>
    </source>
</evidence>
<dbReference type="Gene3D" id="2.30.30.40">
    <property type="entry name" value="SH3 Domains"/>
    <property type="match status" value="1"/>
</dbReference>
<dbReference type="SMART" id="SM00326">
    <property type="entry name" value="SH3"/>
    <property type="match status" value="1"/>
</dbReference>
<dbReference type="InterPro" id="IPR050198">
    <property type="entry name" value="Non-receptor_tyrosine_kinases"/>
</dbReference>
<keyword evidence="2 12" id="KW-0808">Transferase</keyword>
<dbReference type="PROSITE" id="PS00109">
    <property type="entry name" value="PROTEIN_KINASE_TYR"/>
    <property type="match status" value="1"/>
</dbReference>
<dbReference type="SUPFAM" id="SSF56112">
    <property type="entry name" value="Protein kinase-like (PK-like)"/>
    <property type="match status" value="1"/>
</dbReference>
<accession>A0AAW1MMI5</accession>
<evidence type="ECO:0000313" key="17">
    <source>
        <dbReference type="Proteomes" id="UP001458880"/>
    </source>
</evidence>
<dbReference type="GO" id="GO:0048468">
    <property type="term" value="P:cell development"/>
    <property type="evidence" value="ECO:0007669"/>
    <property type="project" value="UniProtKB-ARBA"/>
</dbReference>
<dbReference type="Pfam" id="PF00018">
    <property type="entry name" value="SH3_1"/>
    <property type="match status" value="1"/>
</dbReference>
<dbReference type="Pfam" id="PF07714">
    <property type="entry name" value="PK_Tyr_Ser-Thr"/>
    <property type="match status" value="1"/>
</dbReference>
<proteinExistence type="inferred from homology"/>
<keyword evidence="6 9" id="KW-0727">SH2 domain</keyword>
<dbReference type="PROSITE" id="PS50096">
    <property type="entry name" value="IQ"/>
    <property type="match status" value="1"/>
</dbReference>
<comment type="similarity">
    <text evidence="12">Belongs to the protein kinase superfamily. Tyr protein kinase family.</text>
</comment>
<dbReference type="GO" id="GO:0002009">
    <property type="term" value="P:morphogenesis of an epithelium"/>
    <property type="evidence" value="ECO:0007669"/>
    <property type="project" value="UniProtKB-ARBA"/>
</dbReference>
<evidence type="ECO:0000313" key="16">
    <source>
        <dbReference type="EMBL" id="KAK9747213.1"/>
    </source>
</evidence>
<dbReference type="SMART" id="SM00219">
    <property type="entry name" value="TyrKc"/>
    <property type="match status" value="1"/>
</dbReference>
<dbReference type="GO" id="GO:0005524">
    <property type="term" value="F:ATP binding"/>
    <property type="evidence" value="ECO:0007669"/>
    <property type="project" value="UniProtKB-UniRule"/>
</dbReference>
<dbReference type="PROSITE" id="PS50011">
    <property type="entry name" value="PROTEIN_KINASE_DOM"/>
    <property type="match status" value="1"/>
</dbReference>
<dbReference type="PROSITE" id="PS00107">
    <property type="entry name" value="PROTEIN_KINASE_ATP"/>
    <property type="match status" value="1"/>
</dbReference>
<keyword evidence="7 12" id="KW-0829">Tyrosine-protein kinase</keyword>
<dbReference type="InterPro" id="IPR017441">
    <property type="entry name" value="Protein_kinase_ATP_BS"/>
</dbReference>
<feature type="binding site" evidence="11">
    <location>
        <position position="250"/>
    </location>
    <ligand>
        <name>ATP</name>
        <dbReference type="ChEBI" id="CHEBI:30616"/>
    </ligand>
</feature>
<keyword evidence="17" id="KW-1185">Reference proteome</keyword>
<name>A0AAW1MMI5_POPJA</name>
<evidence type="ECO:0000256" key="4">
    <source>
        <dbReference type="ARBA" id="ARBA00022777"/>
    </source>
</evidence>
<reference evidence="16 17" key="1">
    <citation type="journal article" date="2024" name="BMC Genomics">
        <title>De novo assembly and annotation of Popillia japonica's genome with initial clues to its potential as an invasive pest.</title>
        <authorList>
            <person name="Cucini C."/>
            <person name="Boschi S."/>
            <person name="Funari R."/>
            <person name="Cardaioli E."/>
            <person name="Iannotti N."/>
            <person name="Marturano G."/>
            <person name="Paoli F."/>
            <person name="Bruttini M."/>
            <person name="Carapelli A."/>
            <person name="Frati F."/>
            <person name="Nardi F."/>
        </authorList>
    </citation>
    <scope>NUCLEOTIDE SEQUENCE [LARGE SCALE GENOMIC DNA]</scope>
    <source>
        <strain evidence="16">DMR45628</strain>
    </source>
</reference>
<dbReference type="GO" id="GO:0030036">
    <property type="term" value="P:actin cytoskeleton organization"/>
    <property type="evidence" value="ECO:0007669"/>
    <property type="project" value="UniProtKB-ARBA"/>
</dbReference>
<dbReference type="EMBL" id="JASPKY010000032">
    <property type="protein sequence ID" value="KAK9747213.1"/>
    <property type="molecule type" value="Genomic_DNA"/>
</dbReference>
<evidence type="ECO:0000256" key="6">
    <source>
        <dbReference type="ARBA" id="ARBA00022999"/>
    </source>
</evidence>
<dbReference type="GO" id="GO:0007435">
    <property type="term" value="P:salivary gland morphogenesis"/>
    <property type="evidence" value="ECO:0007669"/>
    <property type="project" value="UniProtKB-ARBA"/>
</dbReference>
<comment type="catalytic activity">
    <reaction evidence="8 12">
        <text>L-tyrosyl-[protein] + ATP = O-phospho-L-tyrosyl-[protein] + ADP + H(+)</text>
        <dbReference type="Rhea" id="RHEA:10596"/>
        <dbReference type="Rhea" id="RHEA-COMP:10136"/>
        <dbReference type="Rhea" id="RHEA-COMP:20101"/>
        <dbReference type="ChEBI" id="CHEBI:15378"/>
        <dbReference type="ChEBI" id="CHEBI:30616"/>
        <dbReference type="ChEBI" id="CHEBI:46858"/>
        <dbReference type="ChEBI" id="CHEBI:61978"/>
        <dbReference type="ChEBI" id="CHEBI:456216"/>
        <dbReference type="EC" id="2.7.10.2"/>
    </reaction>
</comment>
<dbReference type="AlphaFoldDB" id="A0AAW1MMI5"/>
<evidence type="ECO:0000256" key="7">
    <source>
        <dbReference type="ARBA" id="ARBA00023137"/>
    </source>
</evidence>
<dbReference type="Pfam" id="PF00017">
    <property type="entry name" value="SH2"/>
    <property type="match status" value="1"/>
</dbReference>
<evidence type="ECO:0000256" key="3">
    <source>
        <dbReference type="ARBA" id="ARBA00022741"/>
    </source>
</evidence>
<dbReference type="Proteomes" id="UP001458880">
    <property type="component" value="Unassembled WGS sequence"/>
</dbReference>
<keyword evidence="1 10" id="KW-0728">SH3 domain</keyword>
<dbReference type="InterPro" id="IPR011009">
    <property type="entry name" value="Kinase-like_dom_sf"/>
</dbReference>
<dbReference type="SUPFAM" id="SSF55550">
    <property type="entry name" value="SH2 domain"/>
    <property type="match status" value="1"/>
</dbReference>
<evidence type="ECO:0000259" key="14">
    <source>
        <dbReference type="PROSITE" id="PS50002"/>
    </source>
</evidence>
<dbReference type="PANTHER" id="PTHR24418">
    <property type="entry name" value="TYROSINE-PROTEIN KINASE"/>
    <property type="match status" value="1"/>
</dbReference>
<keyword evidence="5 11" id="KW-0067">ATP-binding</keyword>
<keyword evidence="4 12" id="KW-0418">Kinase</keyword>
<feature type="domain" description="SH3" evidence="14">
    <location>
        <begin position="40"/>
        <end position="100"/>
    </location>
</feature>
<comment type="caution">
    <text evidence="16">The sequence shown here is derived from an EMBL/GenBank/DDBJ whole genome shotgun (WGS) entry which is preliminary data.</text>
</comment>
<dbReference type="GO" id="GO:0004715">
    <property type="term" value="F:non-membrane spanning protein tyrosine kinase activity"/>
    <property type="evidence" value="ECO:0007669"/>
    <property type="project" value="UniProtKB-EC"/>
</dbReference>
<evidence type="ECO:0000259" key="13">
    <source>
        <dbReference type="PROSITE" id="PS50001"/>
    </source>
</evidence>
<protein>
    <recommendedName>
        <fullName evidence="12">Tyrosine-protein kinase</fullName>
        <ecNumber evidence="12">2.7.10.2</ecNumber>
    </recommendedName>
</protein>
<dbReference type="InterPro" id="IPR000980">
    <property type="entry name" value="SH2"/>
</dbReference>
<dbReference type="InterPro" id="IPR020635">
    <property type="entry name" value="Tyr_kinase_cat_dom"/>
</dbReference>
<dbReference type="Gene3D" id="1.10.510.10">
    <property type="entry name" value="Transferase(Phosphotransferase) domain 1"/>
    <property type="match status" value="1"/>
</dbReference>
<dbReference type="GO" id="GO:0007424">
    <property type="term" value="P:open tracheal system development"/>
    <property type="evidence" value="ECO:0007669"/>
    <property type="project" value="UniProtKB-ARBA"/>
</dbReference>
<organism evidence="16 17">
    <name type="scientific">Popillia japonica</name>
    <name type="common">Japanese beetle</name>
    <dbReference type="NCBI Taxonomy" id="7064"/>
    <lineage>
        <taxon>Eukaryota</taxon>
        <taxon>Metazoa</taxon>
        <taxon>Ecdysozoa</taxon>
        <taxon>Arthropoda</taxon>
        <taxon>Hexapoda</taxon>
        <taxon>Insecta</taxon>
        <taxon>Pterygota</taxon>
        <taxon>Neoptera</taxon>
        <taxon>Endopterygota</taxon>
        <taxon>Coleoptera</taxon>
        <taxon>Polyphaga</taxon>
        <taxon>Scarabaeiformia</taxon>
        <taxon>Scarabaeidae</taxon>
        <taxon>Rutelinae</taxon>
        <taxon>Popillia</taxon>
    </lineage>
</organism>
<evidence type="ECO:0000256" key="5">
    <source>
        <dbReference type="ARBA" id="ARBA00022840"/>
    </source>
</evidence>
<dbReference type="InterPro" id="IPR000719">
    <property type="entry name" value="Prot_kinase_dom"/>
</dbReference>
<dbReference type="Gene3D" id="3.30.505.10">
    <property type="entry name" value="SH2 domain"/>
    <property type="match status" value="1"/>
</dbReference>
<dbReference type="InterPro" id="IPR036860">
    <property type="entry name" value="SH2_dom_sf"/>
</dbReference>
<dbReference type="PROSITE" id="PS50001">
    <property type="entry name" value="SH2"/>
    <property type="match status" value="1"/>
</dbReference>
<evidence type="ECO:0000256" key="1">
    <source>
        <dbReference type="ARBA" id="ARBA00022443"/>
    </source>
</evidence>
<sequence length="477" mass="54836">MGNICCQDPIQTSPPIIIEHTVKAGRVSIVSTASTAIKDSSRRVVSCIYDYREARSGKKFRKGDSLQIYNEIDDEWLKVLNLSTKQIGCIPKNYVTEETTNEIQEWFLGHTSRREAERLLMSQETLTKGLFLIRYSENKETGYALSVLDFDDKDDFHVVHFQIAINQNGILIDSSVYSTLSEAINSYKRNGIISKPCQKPQPHLWDLDVSHKKQWELSREDLQLGELLGEGNFAKVHLACWKNSTKVAVKILKEQSVSTDGLLAEASIMKQFRHPGLLTLYGVCSQTEPVYLVVEYMTNGDLLNYLRNDDGNKLKLSDLVDMAVQISSGMQHLESKNLVHRDLAARNVLVANNNIVKISDFGLARLLQENRYNDNFTSNIAYKWSAPEAIFFREFTTKSDVWSYGIFLMELFTYGMMPYPGIRNDEVIRRVRDGYRMEKPDIVPDDVYNIMQMCWKEKPKERISFSELTNFFNEYSE</sequence>
<evidence type="ECO:0000256" key="2">
    <source>
        <dbReference type="ARBA" id="ARBA00022679"/>
    </source>
</evidence>
<dbReference type="FunFam" id="1.10.510.10:FF:000554">
    <property type="entry name" value="Predicted protein"/>
    <property type="match status" value="1"/>
</dbReference>
<gene>
    <name evidence="16" type="ORF">QE152_g5411</name>
</gene>
<dbReference type="InterPro" id="IPR001245">
    <property type="entry name" value="Ser-Thr/Tyr_kinase_cat_dom"/>
</dbReference>
<evidence type="ECO:0000256" key="9">
    <source>
        <dbReference type="PROSITE-ProRule" id="PRU00191"/>
    </source>
</evidence>
<dbReference type="EC" id="2.7.10.2" evidence="12"/>
<dbReference type="PROSITE" id="PS50002">
    <property type="entry name" value="SH3"/>
    <property type="match status" value="1"/>
</dbReference>
<dbReference type="FunFam" id="3.30.200.20:FF:000053">
    <property type="entry name" value="Tyrosine-protein kinase"/>
    <property type="match status" value="1"/>
</dbReference>
<dbReference type="PRINTS" id="PR00401">
    <property type="entry name" value="SH2DOMAIN"/>
</dbReference>
<feature type="domain" description="SH2" evidence="13">
    <location>
        <begin position="106"/>
        <end position="190"/>
    </location>
</feature>
<evidence type="ECO:0000256" key="10">
    <source>
        <dbReference type="PROSITE-ProRule" id="PRU00192"/>
    </source>
</evidence>
<dbReference type="InterPro" id="IPR001452">
    <property type="entry name" value="SH3_domain"/>
</dbReference>
<dbReference type="InterPro" id="IPR008266">
    <property type="entry name" value="Tyr_kinase_AS"/>
</dbReference>
<dbReference type="SMART" id="SM00252">
    <property type="entry name" value="SH2"/>
    <property type="match status" value="1"/>
</dbReference>
<keyword evidence="3 11" id="KW-0547">Nucleotide-binding</keyword>
<feature type="domain" description="Protein kinase" evidence="15">
    <location>
        <begin position="222"/>
        <end position="472"/>
    </location>
</feature>
<evidence type="ECO:0000256" key="12">
    <source>
        <dbReference type="RuleBase" id="RU362096"/>
    </source>
</evidence>
<dbReference type="PRINTS" id="PR00109">
    <property type="entry name" value="TYRKINASE"/>
</dbReference>